<evidence type="ECO:0000313" key="2">
    <source>
        <dbReference type="EMBL" id="CAH0005338.1"/>
    </source>
</evidence>
<comment type="caution">
    <text evidence="2">The sequence shown here is derived from an EMBL/GenBank/DDBJ whole genome shotgun (WGS) entry which is preliminary data.</text>
</comment>
<keyword evidence="3" id="KW-1185">Reference proteome</keyword>
<sequence length="123" mass="13545">MSSNVLGNKDINAPIMSEQDQVLRTKDIKSMEYHREVLKSKMEERSSKQYVSPSDNIMSPCSAKLNALRNKHASKFVSPSPTCVYMKANLPSFSRAKPKSLFAQASAKKLQGESALGATPARP</sequence>
<dbReference type="AlphaFoldDB" id="A0A9N9V007"/>
<protein>
    <recommendedName>
        <fullName evidence="4">Spo12-like protein</fullName>
    </recommendedName>
</protein>
<feature type="region of interest" description="Disordered" evidence="1">
    <location>
        <begin position="104"/>
        <end position="123"/>
    </location>
</feature>
<dbReference type="Pfam" id="PF05032">
    <property type="entry name" value="Spo12"/>
    <property type="match status" value="1"/>
</dbReference>
<dbReference type="OrthoDB" id="5578329at2759"/>
<organism evidence="2 3">
    <name type="scientific">Clonostachys byssicola</name>
    <dbReference type="NCBI Taxonomy" id="160290"/>
    <lineage>
        <taxon>Eukaryota</taxon>
        <taxon>Fungi</taxon>
        <taxon>Dikarya</taxon>
        <taxon>Ascomycota</taxon>
        <taxon>Pezizomycotina</taxon>
        <taxon>Sordariomycetes</taxon>
        <taxon>Hypocreomycetidae</taxon>
        <taxon>Hypocreales</taxon>
        <taxon>Bionectriaceae</taxon>
        <taxon>Clonostachys</taxon>
    </lineage>
</organism>
<dbReference type="EMBL" id="CABFNO020001568">
    <property type="protein sequence ID" value="CAH0005338.1"/>
    <property type="molecule type" value="Genomic_DNA"/>
</dbReference>
<name>A0A9N9V007_9HYPO</name>
<proteinExistence type="predicted"/>
<gene>
    <name evidence="2" type="ORF">CBYS24578_00005973</name>
</gene>
<dbReference type="InterPro" id="IPR007727">
    <property type="entry name" value="Spo12"/>
</dbReference>
<accession>A0A9N9V007</accession>
<evidence type="ECO:0008006" key="4">
    <source>
        <dbReference type="Google" id="ProtNLM"/>
    </source>
</evidence>
<reference evidence="2" key="1">
    <citation type="submission" date="2021-10" db="EMBL/GenBank/DDBJ databases">
        <authorList>
            <person name="Piombo E."/>
        </authorList>
    </citation>
    <scope>NUCLEOTIDE SEQUENCE</scope>
</reference>
<evidence type="ECO:0000313" key="3">
    <source>
        <dbReference type="Proteomes" id="UP000754883"/>
    </source>
</evidence>
<dbReference type="Proteomes" id="UP000754883">
    <property type="component" value="Unassembled WGS sequence"/>
</dbReference>
<evidence type="ECO:0000256" key="1">
    <source>
        <dbReference type="SAM" id="MobiDB-lite"/>
    </source>
</evidence>